<dbReference type="KEGG" id="gph:GEMMAAP_01290"/>
<evidence type="ECO:0000313" key="1">
    <source>
        <dbReference type="EMBL" id="AMW03846.1"/>
    </source>
</evidence>
<evidence type="ECO:0008006" key="3">
    <source>
        <dbReference type="Google" id="ProtNLM"/>
    </source>
</evidence>
<accession>A0A143BFS0</accession>
<dbReference type="OrthoDB" id="9815696at2"/>
<sequence>MDRNASCPCGSGKKYKKCHGAAVPPEAAALPAAQRAELLRATTILQRDKRVTQEIVDWTDKKFGAEWMDAAMTAWGVPAEEELPEEEGDLFTMWALHHYVATPGQRPAAAQWLEAQQARLGARMDADVVSLVQAQGAATMGFWQVETIEPGVGTTIYDRLGDRTLFVHENAITHDLEAELLLLAYVMEVDGLHLFAGLHDHPLPLPEGKEVIAAAYEAGGVSAPPMPADITGTADGQQQLGRLWFDTIERLYDRLEAEDAEQAPDDHDDSPPA</sequence>
<reference evidence="1 2" key="2">
    <citation type="journal article" date="2016" name="Environ. Microbiol. Rep.">
        <title>Metagenomic evidence for the presence of phototrophic Gemmatimonadetes bacteria in diverse environments.</title>
        <authorList>
            <person name="Zeng Y."/>
            <person name="Baumbach J."/>
            <person name="Barbosa E.G."/>
            <person name="Azevedo V."/>
            <person name="Zhang C."/>
            <person name="Koblizek M."/>
        </authorList>
    </citation>
    <scope>NUCLEOTIDE SEQUENCE [LARGE SCALE GENOMIC DNA]</scope>
    <source>
        <strain evidence="1 2">AP64</strain>
    </source>
</reference>
<dbReference type="SUPFAM" id="SSF103642">
    <property type="entry name" value="Sec-C motif"/>
    <property type="match status" value="1"/>
</dbReference>
<dbReference type="eggNOG" id="COG3012">
    <property type="taxonomic scope" value="Bacteria"/>
</dbReference>
<dbReference type="Pfam" id="PF02810">
    <property type="entry name" value="SEC-C"/>
    <property type="match status" value="1"/>
</dbReference>
<gene>
    <name evidence="1" type="ORF">GEMMAAP_01290</name>
</gene>
<dbReference type="AlphaFoldDB" id="A0A143BFS0"/>
<keyword evidence="2" id="KW-1185">Reference proteome</keyword>
<dbReference type="Gene3D" id="3.10.450.50">
    <property type="match status" value="1"/>
</dbReference>
<protein>
    <recommendedName>
        <fullName evidence="3">Zinc chelation protein SecC</fullName>
    </recommendedName>
</protein>
<dbReference type="InterPro" id="IPR004027">
    <property type="entry name" value="SEC_C_motif"/>
</dbReference>
<dbReference type="Proteomes" id="UP000076404">
    <property type="component" value="Chromosome"/>
</dbReference>
<name>A0A143BFS0_9BACT</name>
<dbReference type="STRING" id="1379270.GEMMAAP_01290"/>
<evidence type="ECO:0000313" key="2">
    <source>
        <dbReference type="Proteomes" id="UP000076404"/>
    </source>
</evidence>
<organism evidence="1 2">
    <name type="scientific">Gemmatimonas phototrophica</name>
    <dbReference type="NCBI Taxonomy" id="1379270"/>
    <lineage>
        <taxon>Bacteria</taxon>
        <taxon>Pseudomonadati</taxon>
        <taxon>Gemmatimonadota</taxon>
        <taxon>Gemmatimonadia</taxon>
        <taxon>Gemmatimonadales</taxon>
        <taxon>Gemmatimonadaceae</taxon>
        <taxon>Gemmatimonas</taxon>
    </lineage>
</organism>
<dbReference type="EMBL" id="CP011454">
    <property type="protein sequence ID" value="AMW03846.1"/>
    <property type="molecule type" value="Genomic_DNA"/>
</dbReference>
<reference evidence="1 2" key="1">
    <citation type="journal article" date="2014" name="Proc. Natl. Acad. Sci. U.S.A.">
        <title>Functional type 2 photosynthetic reaction centers found in the rare bacterial phylum Gemmatimonadetes.</title>
        <authorList>
            <person name="Zeng Y."/>
            <person name="Feng F."/>
            <person name="Medova H."/>
            <person name="Dean J."/>
            <person name="Koblizek M."/>
        </authorList>
    </citation>
    <scope>NUCLEOTIDE SEQUENCE [LARGE SCALE GENOMIC DNA]</scope>
    <source>
        <strain evidence="1 2">AP64</strain>
    </source>
</reference>
<proteinExistence type="predicted"/>